<evidence type="ECO:0000313" key="3">
    <source>
        <dbReference type="EMBL" id="MBE0465165.1"/>
    </source>
</evidence>
<dbReference type="Gene3D" id="1.20.1270.180">
    <property type="match status" value="1"/>
</dbReference>
<gene>
    <name evidence="3" type="ORF">EI547_17165</name>
</gene>
<organism evidence="3 4">
    <name type="scientific">Halomonas colorata</name>
    <dbReference type="NCBI Taxonomy" id="2742615"/>
    <lineage>
        <taxon>Bacteria</taxon>
        <taxon>Pseudomonadati</taxon>
        <taxon>Pseudomonadota</taxon>
        <taxon>Gammaproteobacteria</taxon>
        <taxon>Oceanospirillales</taxon>
        <taxon>Halomonadaceae</taxon>
        <taxon>Halomonas</taxon>
    </lineage>
</organism>
<dbReference type="InterPro" id="IPR009739">
    <property type="entry name" value="LprI-like_N"/>
</dbReference>
<evidence type="ECO:0000259" key="2">
    <source>
        <dbReference type="Pfam" id="PF07007"/>
    </source>
</evidence>
<keyword evidence="4" id="KW-1185">Reference proteome</keyword>
<sequence>MKKWLLIVLASLSLAAVADDEALDCNNIRNTLETNRCAAIELEAAEDVLTHYLETSVEHNAADPELVEAIQVAQKQWHAYSEAHCGAVYTQWRDGTIRGVMGITCLTRLTKQRTYDIWQDFLTYMDSTPPVLPEPPVE</sequence>
<dbReference type="Pfam" id="PF07007">
    <property type="entry name" value="LprI"/>
    <property type="match status" value="1"/>
</dbReference>
<feature type="signal peptide" evidence="1">
    <location>
        <begin position="1"/>
        <end position="18"/>
    </location>
</feature>
<dbReference type="RefSeq" id="WP_192539600.1">
    <property type="nucleotide sequence ID" value="NZ_JABUZA010000001.1"/>
</dbReference>
<dbReference type="Proteomes" id="UP001645038">
    <property type="component" value="Unassembled WGS sequence"/>
</dbReference>
<evidence type="ECO:0000256" key="1">
    <source>
        <dbReference type="SAM" id="SignalP"/>
    </source>
</evidence>
<protein>
    <submittedName>
        <fullName evidence="3">DUF1311 domain-containing protein</fullName>
    </submittedName>
</protein>
<keyword evidence="1" id="KW-0732">Signal</keyword>
<feature type="domain" description="Lysozyme inhibitor LprI-like N-terminal" evidence="2">
    <location>
        <begin position="28"/>
        <end position="116"/>
    </location>
</feature>
<dbReference type="EMBL" id="RRZB01000064">
    <property type="protein sequence ID" value="MBE0465165.1"/>
    <property type="molecule type" value="Genomic_DNA"/>
</dbReference>
<evidence type="ECO:0000313" key="4">
    <source>
        <dbReference type="Proteomes" id="UP001645038"/>
    </source>
</evidence>
<feature type="chain" id="PRO_5047485318" evidence="1">
    <location>
        <begin position="19"/>
        <end position="138"/>
    </location>
</feature>
<reference evidence="3 4" key="1">
    <citation type="submission" date="2020-07" db="EMBL/GenBank/DDBJ databases">
        <title>Halophilic bacteria isolated from french cheeses.</title>
        <authorList>
            <person name="Kothe C.I."/>
            <person name="Farah-Kraiem B."/>
            <person name="Renault P."/>
            <person name="Dridi B."/>
        </authorList>
    </citation>
    <scope>NUCLEOTIDE SEQUENCE [LARGE SCALE GENOMIC DNA]</scope>
    <source>
        <strain evidence="3 4">FME20</strain>
    </source>
</reference>
<accession>A0ABR9G2L4</accession>
<name>A0ABR9G2L4_9GAMM</name>
<comment type="caution">
    <text evidence="3">The sequence shown here is derived from an EMBL/GenBank/DDBJ whole genome shotgun (WGS) entry which is preliminary data.</text>
</comment>
<proteinExistence type="predicted"/>